<evidence type="ECO:0000256" key="5">
    <source>
        <dbReference type="ARBA" id="ARBA00023136"/>
    </source>
</evidence>
<comment type="subcellular location">
    <subcellularLocation>
        <location evidence="1">Membrane</location>
        <topology evidence="1">Multi-pass membrane protein</topology>
    </subcellularLocation>
</comment>
<dbReference type="PANTHER" id="PTHR11453">
    <property type="entry name" value="ANION EXCHANGE PROTEIN"/>
    <property type="match status" value="1"/>
</dbReference>
<keyword evidence="9" id="KW-1185">Reference proteome</keyword>
<dbReference type="GO" id="GO:0050801">
    <property type="term" value="P:monoatomic ion homeostasis"/>
    <property type="evidence" value="ECO:0007669"/>
    <property type="project" value="TreeGrafter"/>
</dbReference>
<dbReference type="GO" id="GO:0005452">
    <property type="term" value="F:solute:inorganic anion antiporter activity"/>
    <property type="evidence" value="ECO:0007669"/>
    <property type="project" value="InterPro"/>
</dbReference>
<evidence type="ECO:0000259" key="7">
    <source>
        <dbReference type="Pfam" id="PF00955"/>
    </source>
</evidence>
<comment type="caution">
    <text evidence="8">The sequence shown here is derived from an EMBL/GenBank/DDBJ whole genome shotgun (WGS) entry which is preliminary data.</text>
</comment>
<dbReference type="Pfam" id="PF00955">
    <property type="entry name" value="HCO3_cotransp"/>
    <property type="match status" value="1"/>
</dbReference>
<dbReference type="GO" id="GO:0005886">
    <property type="term" value="C:plasma membrane"/>
    <property type="evidence" value="ECO:0007669"/>
    <property type="project" value="TreeGrafter"/>
</dbReference>
<keyword evidence="5 6" id="KW-0472">Membrane</keyword>
<protein>
    <recommendedName>
        <fullName evidence="7">Bicarbonate transporter-like transmembrane domain-containing protein</fullName>
    </recommendedName>
</protein>
<dbReference type="Proteomes" id="UP000541444">
    <property type="component" value="Unassembled WGS sequence"/>
</dbReference>
<evidence type="ECO:0000256" key="2">
    <source>
        <dbReference type="ARBA" id="ARBA00006262"/>
    </source>
</evidence>
<sequence length="145" mass="16486">MQQTKRASLHVTGLYFFDHSVASQLAQQEEFNLKKPSASHNGILLLGFMVLLCGLIGIPPSNGVLPQSPMHTKSFVVLKRQVVDSKEDGTKCKRMHKTRFINFFCADTDMSEGGNRGMIFEEYRAHFNIWALMKVLPSDFEFIIF</sequence>
<name>A0A7J7P3P8_9MAGN</name>
<evidence type="ECO:0000313" key="9">
    <source>
        <dbReference type="Proteomes" id="UP000541444"/>
    </source>
</evidence>
<feature type="transmembrane region" description="Helical" evidence="6">
    <location>
        <begin position="42"/>
        <end position="65"/>
    </location>
</feature>
<evidence type="ECO:0000256" key="1">
    <source>
        <dbReference type="ARBA" id="ARBA00004141"/>
    </source>
</evidence>
<keyword evidence="3 6" id="KW-0812">Transmembrane</keyword>
<proteinExistence type="inferred from homology"/>
<evidence type="ECO:0000256" key="3">
    <source>
        <dbReference type="ARBA" id="ARBA00022692"/>
    </source>
</evidence>
<reference evidence="8 9" key="1">
    <citation type="journal article" date="2020" name="IScience">
        <title>Genome Sequencing of the Endangered Kingdonia uniflora (Circaeasteraceae, Ranunculales) Reveals Potential Mechanisms of Evolutionary Specialization.</title>
        <authorList>
            <person name="Sun Y."/>
            <person name="Deng T."/>
            <person name="Zhang A."/>
            <person name="Moore M.J."/>
            <person name="Landis J.B."/>
            <person name="Lin N."/>
            <person name="Zhang H."/>
            <person name="Zhang X."/>
            <person name="Huang J."/>
            <person name="Zhang X."/>
            <person name="Sun H."/>
            <person name="Wang H."/>
        </authorList>
    </citation>
    <scope>NUCLEOTIDE SEQUENCE [LARGE SCALE GENOMIC DNA]</scope>
    <source>
        <strain evidence="8">TB1705</strain>
        <tissue evidence="8">Leaf</tissue>
    </source>
</reference>
<dbReference type="InterPro" id="IPR011531">
    <property type="entry name" value="HCO3_transpt-like_TM_dom"/>
</dbReference>
<dbReference type="GO" id="GO:0006820">
    <property type="term" value="P:monoatomic anion transport"/>
    <property type="evidence" value="ECO:0007669"/>
    <property type="project" value="InterPro"/>
</dbReference>
<evidence type="ECO:0000256" key="4">
    <source>
        <dbReference type="ARBA" id="ARBA00022989"/>
    </source>
</evidence>
<comment type="similarity">
    <text evidence="2">Belongs to the anion exchanger (TC 2.A.31.3) family.</text>
</comment>
<accession>A0A7J7P3P8</accession>
<organism evidence="8 9">
    <name type="scientific">Kingdonia uniflora</name>
    <dbReference type="NCBI Taxonomy" id="39325"/>
    <lineage>
        <taxon>Eukaryota</taxon>
        <taxon>Viridiplantae</taxon>
        <taxon>Streptophyta</taxon>
        <taxon>Embryophyta</taxon>
        <taxon>Tracheophyta</taxon>
        <taxon>Spermatophyta</taxon>
        <taxon>Magnoliopsida</taxon>
        <taxon>Ranunculales</taxon>
        <taxon>Circaeasteraceae</taxon>
        <taxon>Kingdonia</taxon>
    </lineage>
</organism>
<dbReference type="AlphaFoldDB" id="A0A7J7P3P8"/>
<gene>
    <name evidence="8" type="ORF">GIB67_020243</name>
</gene>
<feature type="domain" description="Bicarbonate transporter-like transmembrane" evidence="7">
    <location>
        <begin position="8"/>
        <end position="84"/>
    </location>
</feature>
<keyword evidence="4 6" id="KW-1133">Transmembrane helix</keyword>
<dbReference type="PANTHER" id="PTHR11453:SF40">
    <property type="entry name" value="BORON TRANSPORTER 4-RELATED"/>
    <property type="match status" value="1"/>
</dbReference>
<dbReference type="EMBL" id="JACGCM010000304">
    <property type="protein sequence ID" value="KAF6174061.1"/>
    <property type="molecule type" value="Genomic_DNA"/>
</dbReference>
<dbReference type="OrthoDB" id="1737832at2759"/>
<evidence type="ECO:0000256" key="6">
    <source>
        <dbReference type="SAM" id="Phobius"/>
    </source>
</evidence>
<evidence type="ECO:0000313" key="8">
    <source>
        <dbReference type="EMBL" id="KAF6174061.1"/>
    </source>
</evidence>
<dbReference type="InterPro" id="IPR003020">
    <property type="entry name" value="HCO3_transpt_euk"/>
</dbReference>